<name>A0A0R3S6S5_9BILA</name>
<evidence type="ECO:0000313" key="2">
    <source>
        <dbReference type="WBParaSite" id="EEL_0001049701-mRNA-1"/>
    </source>
</evidence>
<organism evidence="1 2">
    <name type="scientific">Elaeophora elaphi</name>
    <dbReference type="NCBI Taxonomy" id="1147741"/>
    <lineage>
        <taxon>Eukaryota</taxon>
        <taxon>Metazoa</taxon>
        <taxon>Ecdysozoa</taxon>
        <taxon>Nematoda</taxon>
        <taxon>Chromadorea</taxon>
        <taxon>Rhabditida</taxon>
        <taxon>Spirurina</taxon>
        <taxon>Spiruromorpha</taxon>
        <taxon>Filarioidea</taxon>
        <taxon>Onchocercidae</taxon>
        <taxon>Elaeophora</taxon>
    </lineage>
</organism>
<accession>A0A0R3S6S5</accession>
<protein>
    <submittedName>
        <fullName evidence="2">Uncharacterized protein</fullName>
    </submittedName>
</protein>
<sequence>MEQGNSMEEENESIIRKSFFLGMSFGNDRVKPKKTVKELSIEKRKEKQNKWSSGMIAQQLRRLGDNFEAELQNVYENTYPNYDKRISSRCFSMVKYITDIVIGRLFFN</sequence>
<dbReference type="AlphaFoldDB" id="A0A0R3S6S5"/>
<reference evidence="2" key="1">
    <citation type="submission" date="2017-02" db="UniProtKB">
        <authorList>
            <consortium name="WormBaseParasite"/>
        </authorList>
    </citation>
    <scope>IDENTIFICATION</scope>
</reference>
<proteinExistence type="predicted"/>
<keyword evidence="1" id="KW-1185">Reference proteome</keyword>
<evidence type="ECO:0000313" key="1">
    <source>
        <dbReference type="Proteomes" id="UP000050640"/>
    </source>
</evidence>
<dbReference type="WBParaSite" id="EEL_0001049701-mRNA-1">
    <property type="protein sequence ID" value="EEL_0001049701-mRNA-1"/>
    <property type="gene ID" value="EEL_0001049701"/>
</dbReference>
<dbReference type="Proteomes" id="UP000050640">
    <property type="component" value="Unplaced"/>
</dbReference>